<evidence type="ECO:0000313" key="7">
    <source>
        <dbReference type="Proteomes" id="UP000502608"/>
    </source>
</evidence>
<keyword evidence="4" id="KW-0808">Transferase</keyword>
<accession>A0A6G9QKQ5</accession>
<dbReference type="SUPFAM" id="SSF53756">
    <property type="entry name" value="UDP-Glycosyltransferase/glycogen phosphorylase"/>
    <property type="match status" value="1"/>
</dbReference>
<dbReference type="EMBL" id="CP050313">
    <property type="protein sequence ID" value="QIR14645.1"/>
    <property type="molecule type" value="Genomic_DNA"/>
</dbReference>
<dbReference type="Gene3D" id="3.40.50.2000">
    <property type="entry name" value="Glycogen Phosphorylase B"/>
    <property type="match status" value="1"/>
</dbReference>
<dbReference type="KEGG" id="saes:HBH39_09200"/>
<comment type="catalytic activity">
    <reaction evidence="1">
        <text>[(1-&gt;4)-alpha-D-glucosyl](n) + ADP-alpha-D-glucose = [(1-&gt;4)-alpha-D-glucosyl](n+1) + ADP + H(+)</text>
        <dbReference type="Rhea" id="RHEA:18189"/>
        <dbReference type="Rhea" id="RHEA-COMP:9584"/>
        <dbReference type="Rhea" id="RHEA-COMP:9587"/>
        <dbReference type="ChEBI" id="CHEBI:15378"/>
        <dbReference type="ChEBI" id="CHEBI:15444"/>
        <dbReference type="ChEBI" id="CHEBI:57498"/>
        <dbReference type="ChEBI" id="CHEBI:456216"/>
        <dbReference type="EC" id="2.4.1.21"/>
    </reaction>
</comment>
<feature type="domain" description="Starch synthase catalytic" evidence="5">
    <location>
        <begin position="8"/>
        <end position="188"/>
    </location>
</feature>
<keyword evidence="3" id="KW-0328">Glycosyltransferase</keyword>
<dbReference type="PANTHER" id="PTHR45825:SF11">
    <property type="entry name" value="ALPHA AMYLASE DOMAIN-CONTAINING PROTEIN"/>
    <property type="match status" value="1"/>
</dbReference>
<dbReference type="RefSeq" id="WP_167677610.1">
    <property type="nucleotide sequence ID" value="NZ_CP050313.1"/>
</dbReference>
<evidence type="ECO:0000256" key="3">
    <source>
        <dbReference type="ARBA" id="ARBA00022676"/>
    </source>
</evidence>
<dbReference type="Pfam" id="PF08323">
    <property type="entry name" value="Glyco_transf_5"/>
    <property type="match status" value="1"/>
</dbReference>
<name>A0A6G9QKQ5_9GAMM</name>
<dbReference type="GO" id="GO:0005978">
    <property type="term" value="P:glycogen biosynthetic process"/>
    <property type="evidence" value="ECO:0007669"/>
    <property type="project" value="TreeGrafter"/>
</dbReference>
<gene>
    <name evidence="6" type="ORF">HBH39_09200</name>
</gene>
<evidence type="ECO:0000313" key="6">
    <source>
        <dbReference type="EMBL" id="QIR14645.1"/>
    </source>
</evidence>
<organism evidence="6 7">
    <name type="scientific">Shewanella aestuarii</name>
    <dbReference type="NCBI Taxonomy" id="1028752"/>
    <lineage>
        <taxon>Bacteria</taxon>
        <taxon>Pseudomonadati</taxon>
        <taxon>Pseudomonadota</taxon>
        <taxon>Gammaproteobacteria</taxon>
        <taxon>Alteromonadales</taxon>
        <taxon>Shewanellaceae</taxon>
        <taxon>Shewanella</taxon>
    </lineage>
</organism>
<reference evidence="6 7" key="1">
    <citation type="submission" date="2020-03" db="EMBL/GenBank/DDBJ databases">
        <title>Complete genome sequence of Shewanella sp.</title>
        <authorList>
            <person name="Kim Y.-S."/>
            <person name="Kim S.-J."/>
            <person name="Jung H.-K."/>
            <person name="Kim K.-H."/>
        </authorList>
    </citation>
    <scope>NUCLEOTIDE SEQUENCE [LARGE SCALE GENOMIC DNA]</scope>
    <source>
        <strain evidence="6 7">PN3F2</strain>
    </source>
</reference>
<protein>
    <recommendedName>
        <fullName evidence="2">starch synthase</fullName>
        <ecNumber evidence="2">2.4.1.21</ecNumber>
    </recommendedName>
</protein>
<dbReference type="InterPro" id="IPR013534">
    <property type="entry name" value="Starch_synth_cat_dom"/>
</dbReference>
<evidence type="ECO:0000256" key="2">
    <source>
        <dbReference type="ARBA" id="ARBA00012588"/>
    </source>
</evidence>
<dbReference type="AlphaFoldDB" id="A0A6G9QKQ5"/>
<dbReference type="GO" id="GO:0009011">
    <property type="term" value="F:alpha-1,4-glucan glucosyltransferase (ADP-glucose donor) activity"/>
    <property type="evidence" value="ECO:0007669"/>
    <property type="project" value="UniProtKB-EC"/>
</dbReference>
<dbReference type="PANTHER" id="PTHR45825">
    <property type="entry name" value="GRANULE-BOUND STARCH SYNTHASE 1, CHLOROPLASTIC/AMYLOPLASTIC"/>
    <property type="match status" value="1"/>
</dbReference>
<proteinExistence type="predicted"/>
<keyword evidence="7" id="KW-1185">Reference proteome</keyword>
<dbReference type="GO" id="GO:0005829">
    <property type="term" value="C:cytosol"/>
    <property type="evidence" value="ECO:0007669"/>
    <property type="project" value="TreeGrafter"/>
</dbReference>
<sequence>MSQQGHKRVLLVAAENDALKGAKVGGMADVIRDLPPALSEVGVIADVAMPNYGFLAQQYHAKYLTEVAIHFAGKAEKVIIYVMRRPEAKHQFSGHDQITSSDPLIYLFEHPYFNHQGQVYCNGSPDRPFAQDATKFALFSLSVATALKNNLLNHYDVMHLHDWHAAMVAMLRSCVTEFSALQNMYALYFYHP</sequence>
<evidence type="ECO:0000256" key="1">
    <source>
        <dbReference type="ARBA" id="ARBA00001478"/>
    </source>
</evidence>
<dbReference type="EC" id="2.4.1.21" evidence="2"/>
<dbReference type="Proteomes" id="UP000502608">
    <property type="component" value="Chromosome"/>
</dbReference>
<evidence type="ECO:0000259" key="5">
    <source>
        <dbReference type="Pfam" id="PF08323"/>
    </source>
</evidence>
<evidence type="ECO:0000256" key="4">
    <source>
        <dbReference type="ARBA" id="ARBA00022679"/>
    </source>
</evidence>